<keyword evidence="2" id="KW-1185">Reference proteome</keyword>
<gene>
    <name evidence="1" type="ORF">H2201_007318</name>
</gene>
<evidence type="ECO:0000313" key="1">
    <source>
        <dbReference type="EMBL" id="KAJ9659569.1"/>
    </source>
</evidence>
<dbReference type="Proteomes" id="UP001172684">
    <property type="component" value="Unassembled WGS sequence"/>
</dbReference>
<dbReference type="EMBL" id="JAPDRL010000074">
    <property type="protein sequence ID" value="KAJ9659569.1"/>
    <property type="molecule type" value="Genomic_DNA"/>
</dbReference>
<organism evidence="1 2">
    <name type="scientific">Coniosporium apollinis</name>
    <dbReference type="NCBI Taxonomy" id="61459"/>
    <lineage>
        <taxon>Eukaryota</taxon>
        <taxon>Fungi</taxon>
        <taxon>Dikarya</taxon>
        <taxon>Ascomycota</taxon>
        <taxon>Pezizomycotina</taxon>
        <taxon>Dothideomycetes</taxon>
        <taxon>Dothideomycetes incertae sedis</taxon>
        <taxon>Coniosporium</taxon>
    </lineage>
</organism>
<accession>A0ABQ9NJX8</accession>
<evidence type="ECO:0008006" key="3">
    <source>
        <dbReference type="Google" id="ProtNLM"/>
    </source>
</evidence>
<comment type="caution">
    <text evidence="1">The sequence shown here is derived from an EMBL/GenBank/DDBJ whole genome shotgun (WGS) entry which is preliminary data.</text>
</comment>
<dbReference type="CDD" id="cd12148">
    <property type="entry name" value="fungal_TF_MHR"/>
    <property type="match status" value="1"/>
</dbReference>
<sequence length="322" mass="36841">MINACYDLCLRLRGPDYFDKVNFQKWAASYSMAIAFFQVGQHNRARMVEVESMQLARLLNLHQISEYDGLNLIETQLRKKAFWLLFYGYVHSQLQNLRKERLTYLDATILSTINLEDLMPLEVDDEMIFEDEVISPPTSGLSLTTGFNIHSRIFWAALTSPSPRDSSPTRRDPCMCARSADPKLQIEYLRDRLHDLKYTIDGMPPQLRQWAAEDDGDALNGATLEQQSVMKAQFESMRANIHVTHLWLQSIILDQLDALMASEPSIATLLSSLPDTKAMWAVREDISRQLLHLLHSIPEIHLEPNGHHLVSPPHPTPTGKTY</sequence>
<protein>
    <recommendedName>
        <fullName evidence="3">Transcription factor domain-containing protein</fullName>
    </recommendedName>
</protein>
<proteinExistence type="predicted"/>
<reference evidence="1" key="1">
    <citation type="submission" date="2022-10" db="EMBL/GenBank/DDBJ databases">
        <title>Culturing micro-colonial fungi from biological soil crusts in the Mojave desert and describing Neophaeococcomyces mojavensis, and introducing the new genera and species Taxawa tesnikishii.</title>
        <authorList>
            <person name="Kurbessoian T."/>
            <person name="Stajich J.E."/>
        </authorList>
    </citation>
    <scope>NUCLEOTIDE SEQUENCE</scope>
    <source>
        <strain evidence="1">TK_1</strain>
    </source>
</reference>
<evidence type="ECO:0000313" key="2">
    <source>
        <dbReference type="Proteomes" id="UP001172684"/>
    </source>
</evidence>
<name>A0ABQ9NJX8_9PEZI</name>